<organism evidence="2 3">
    <name type="scientific">Candidatus Phycosocius bacilliformis</name>
    <dbReference type="NCBI Taxonomy" id="1445552"/>
    <lineage>
        <taxon>Bacteria</taxon>
        <taxon>Pseudomonadati</taxon>
        <taxon>Pseudomonadota</taxon>
        <taxon>Alphaproteobacteria</taxon>
        <taxon>Caulobacterales</taxon>
        <taxon>Caulobacterales incertae sedis</taxon>
        <taxon>Candidatus Phycosocius</taxon>
    </lineage>
</organism>
<name>A0A2P2E6U1_9PROT</name>
<dbReference type="GO" id="GO:0016226">
    <property type="term" value="P:iron-sulfur cluster assembly"/>
    <property type="evidence" value="ECO:0007669"/>
    <property type="project" value="InterPro"/>
</dbReference>
<reference evidence="2 3" key="1">
    <citation type="journal article" date="2018" name="Genome Announc.">
        <title>Draft Genome Sequence of "Candidatus Phycosocius bacilliformis," an Alphaproteobacterial Ectosymbiont of the Hydrocarbon-Producing Green Alga Botryococcus braunii.</title>
        <authorList>
            <person name="Tanabe Y."/>
            <person name="Yamaguchi H."/>
            <person name="Watanabe M.M."/>
        </authorList>
    </citation>
    <scope>NUCLEOTIDE SEQUENCE [LARGE SCALE GENOMIC DNA]</scope>
    <source>
        <strain evidence="2 3">BOTRYCO-2</strain>
    </source>
</reference>
<gene>
    <name evidence="2" type="primary">iscU</name>
    <name evidence="2" type="ORF">PbB2_00433</name>
</gene>
<dbReference type="RefSeq" id="WP_108983630.1">
    <property type="nucleotide sequence ID" value="NZ_BFBR01000001.1"/>
</dbReference>
<protein>
    <submittedName>
        <fullName evidence="2">Iron-sulfur cluster assembly scaffold protein IscU</fullName>
    </submittedName>
</protein>
<proteinExistence type="predicted"/>
<sequence>MSHDLYSPRVLELAADIPHVGLLASPNGRAHRVSRLCGSRIDLDLTLDEGHVSAAGIEPKACALGQASASILMRHILGASPDEIRNARDSFRAMLKEAGPPPTGRFWELRYLEAVRDYPPRHASALLAFEAACDALDEAEKSVGKNLAEAVLQARQVVAGEN</sequence>
<dbReference type="GO" id="GO:0005506">
    <property type="term" value="F:iron ion binding"/>
    <property type="evidence" value="ECO:0007669"/>
    <property type="project" value="InterPro"/>
</dbReference>
<keyword evidence="3" id="KW-1185">Reference proteome</keyword>
<evidence type="ECO:0000313" key="2">
    <source>
        <dbReference type="EMBL" id="GBF56776.1"/>
    </source>
</evidence>
<dbReference type="Pfam" id="PF01592">
    <property type="entry name" value="NifU_N"/>
    <property type="match status" value="1"/>
</dbReference>
<accession>A0A2P2E6U1</accession>
<dbReference type="GO" id="GO:0051536">
    <property type="term" value="F:iron-sulfur cluster binding"/>
    <property type="evidence" value="ECO:0007669"/>
    <property type="project" value="InterPro"/>
</dbReference>
<evidence type="ECO:0000259" key="1">
    <source>
        <dbReference type="Pfam" id="PF01592"/>
    </source>
</evidence>
<dbReference type="EMBL" id="BFBR01000001">
    <property type="protein sequence ID" value="GBF56776.1"/>
    <property type="molecule type" value="Genomic_DNA"/>
</dbReference>
<dbReference type="InterPro" id="IPR002871">
    <property type="entry name" value="NIF_FeS_clus_asmbl_NifU_N"/>
</dbReference>
<dbReference type="SUPFAM" id="SSF82649">
    <property type="entry name" value="SufE/NifU"/>
    <property type="match status" value="1"/>
</dbReference>
<dbReference type="OrthoDB" id="7857113at2"/>
<feature type="domain" description="NIF system FeS cluster assembly NifU N-terminal" evidence="1">
    <location>
        <begin position="6"/>
        <end position="84"/>
    </location>
</feature>
<dbReference type="AlphaFoldDB" id="A0A2P2E6U1"/>
<evidence type="ECO:0000313" key="3">
    <source>
        <dbReference type="Proteomes" id="UP000245086"/>
    </source>
</evidence>
<dbReference type="Proteomes" id="UP000245086">
    <property type="component" value="Unassembled WGS sequence"/>
</dbReference>
<comment type="caution">
    <text evidence="2">The sequence shown here is derived from an EMBL/GenBank/DDBJ whole genome shotgun (WGS) entry which is preliminary data.</text>
</comment>
<dbReference type="CDD" id="cd06664">
    <property type="entry name" value="IscU_like"/>
    <property type="match status" value="1"/>
</dbReference>
<dbReference type="Gene3D" id="3.90.1010.10">
    <property type="match status" value="1"/>
</dbReference>